<keyword evidence="1" id="KW-0808">Transferase</keyword>
<gene>
    <name evidence="4" type="ORF">AN218_01950</name>
</gene>
<keyword evidence="1" id="KW-0723">Serine/threonine-protein kinase</keyword>
<dbReference type="AlphaFoldDB" id="A0A1E7LC78"/>
<dbReference type="Gene3D" id="3.30.565.10">
    <property type="entry name" value="Histidine kinase-like ATPase, C-terminal domain"/>
    <property type="match status" value="1"/>
</dbReference>
<dbReference type="EMBL" id="LJGW01000041">
    <property type="protein sequence ID" value="OEV13760.1"/>
    <property type="molecule type" value="Genomic_DNA"/>
</dbReference>
<feature type="region of interest" description="Disordered" evidence="2">
    <location>
        <begin position="51"/>
        <end position="70"/>
    </location>
</feature>
<reference evidence="4 5" key="1">
    <citation type="journal article" date="2016" name="Front. Microbiol.">
        <title>Comparative Genomics Analysis of Streptomyces Species Reveals Their Adaptation to the Marine Environment and Their Diversity at the Genomic Level.</title>
        <authorList>
            <person name="Tian X."/>
            <person name="Zhang Z."/>
            <person name="Yang T."/>
            <person name="Chen M."/>
            <person name="Li J."/>
            <person name="Chen F."/>
            <person name="Yang J."/>
            <person name="Li W."/>
            <person name="Zhang B."/>
            <person name="Zhang Z."/>
            <person name="Wu J."/>
            <person name="Zhang C."/>
            <person name="Long L."/>
            <person name="Xiao J."/>
        </authorList>
    </citation>
    <scope>NUCLEOTIDE SEQUENCE [LARGE SCALE GENOMIC DNA]</scope>
    <source>
        <strain evidence="4 5">SCSIO 10429</strain>
    </source>
</reference>
<dbReference type="InterPro" id="IPR003594">
    <property type="entry name" value="HATPase_dom"/>
</dbReference>
<name>A0A1E7LC78_9ACTN</name>
<comment type="caution">
    <text evidence="4">The sequence shown here is derived from an EMBL/GenBank/DDBJ whole genome shotgun (WGS) entry which is preliminary data.</text>
</comment>
<evidence type="ECO:0000256" key="1">
    <source>
        <dbReference type="ARBA" id="ARBA00022527"/>
    </source>
</evidence>
<dbReference type="CDD" id="cd16936">
    <property type="entry name" value="HATPase_RsbW-like"/>
    <property type="match status" value="1"/>
</dbReference>
<proteinExistence type="predicted"/>
<evidence type="ECO:0000313" key="5">
    <source>
        <dbReference type="Proteomes" id="UP000176005"/>
    </source>
</evidence>
<dbReference type="Proteomes" id="UP000176005">
    <property type="component" value="Unassembled WGS sequence"/>
</dbReference>
<protein>
    <recommendedName>
        <fullName evidence="3">Histidine kinase/HSP90-like ATPase domain-containing protein</fullName>
    </recommendedName>
</protein>
<keyword evidence="1" id="KW-0418">Kinase</keyword>
<accession>A0A1E7LC78</accession>
<keyword evidence="5" id="KW-1185">Reference proteome</keyword>
<evidence type="ECO:0000256" key="2">
    <source>
        <dbReference type="SAM" id="MobiDB-lite"/>
    </source>
</evidence>
<organism evidence="4 5">
    <name type="scientific">Streptomyces nanshensis</name>
    <dbReference type="NCBI Taxonomy" id="518642"/>
    <lineage>
        <taxon>Bacteria</taxon>
        <taxon>Bacillati</taxon>
        <taxon>Actinomycetota</taxon>
        <taxon>Actinomycetes</taxon>
        <taxon>Kitasatosporales</taxon>
        <taxon>Streptomycetaceae</taxon>
        <taxon>Streptomyces</taxon>
    </lineage>
</organism>
<dbReference type="PATRIC" id="fig|518642.10.peg.5903"/>
<dbReference type="PANTHER" id="PTHR35526:SF3">
    <property type="entry name" value="ANTI-SIGMA-F FACTOR RSBW"/>
    <property type="match status" value="1"/>
</dbReference>
<dbReference type="SUPFAM" id="SSF55874">
    <property type="entry name" value="ATPase domain of HSP90 chaperone/DNA topoisomerase II/histidine kinase"/>
    <property type="match status" value="1"/>
</dbReference>
<dbReference type="InterPro" id="IPR050267">
    <property type="entry name" value="Anti-sigma-factor_SerPK"/>
</dbReference>
<feature type="domain" description="Histidine kinase/HSP90-like ATPase" evidence="3">
    <location>
        <begin position="3"/>
        <end position="87"/>
    </location>
</feature>
<dbReference type="Pfam" id="PF13581">
    <property type="entry name" value="HATPase_c_2"/>
    <property type="match status" value="1"/>
</dbReference>
<dbReference type="PANTHER" id="PTHR35526">
    <property type="entry name" value="ANTI-SIGMA-F FACTOR RSBW-RELATED"/>
    <property type="match status" value="1"/>
</dbReference>
<dbReference type="GO" id="GO:0004674">
    <property type="term" value="F:protein serine/threonine kinase activity"/>
    <property type="evidence" value="ECO:0007669"/>
    <property type="project" value="UniProtKB-KW"/>
</dbReference>
<evidence type="ECO:0000313" key="4">
    <source>
        <dbReference type="EMBL" id="OEV13760.1"/>
    </source>
</evidence>
<dbReference type="InterPro" id="IPR036890">
    <property type="entry name" value="HATPase_C_sf"/>
</dbReference>
<sequence length="109" mass="12078">MDRWLGRRGASSELREQAVLVLSELVTNAVTHTDSAWIVCATSFSPHDGVRVEVHDDDTTSRSPERRAPTAERECGRGLFIVETLAECWGVAVSPVTRGSAVWAHLREY</sequence>
<evidence type="ECO:0000259" key="3">
    <source>
        <dbReference type="Pfam" id="PF13581"/>
    </source>
</evidence>